<gene>
    <name evidence="6" type="ORF">EGO53_09765</name>
</gene>
<dbReference type="FunFam" id="3.40.309.10:FF:000004">
    <property type="entry name" value="Succinate-semialdehyde dehydrogenase I"/>
    <property type="match status" value="1"/>
</dbReference>
<evidence type="ECO:0000256" key="1">
    <source>
        <dbReference type="ARBA" id="ARBA00009986"/>
    </source>
</evidence>
<dbReference type="SUPFAM" id="SSF53720">
    <property type="entry name" value="ALDH-like"/>
    <property type="match status" value="1"/>
</dbReference>
<name>A0A515CV68_SERLI</name>
<dbReference type="Gene3D" id="3.40.309.10">
    <property type="entry name" value="Aldehyde Dehydrogenase, Chain A, domain 2"/>
    <property type="match status" value="1"/>
</dbReference>
<dbReference type="GO" id="GO:0005829">
    <property type="term" value="C:cytosol"/>
    <property type="evidence" value="ECO:0007669"/>
    <property type="project" value="TreeGrafter"/>
</dbReference>
<dbReference type="STRING" id="614.XJ20_11225"/>
<dbReference type="InterPro" id="IPR029510">
    <property type="entry name" value="Ald_DH_CS_GLU"/>
</dbReference>
<dbReference type="InterPro" id="IPR015590">
    <property type="entry name" value="Aldehyde_DH_dom"/>
</dbReference>
<dbReference type="InterPro" id="IPR016161">
    <property type="entry name" value="Ald_DH/histidinol_DH"/>
</dbReference>
<evidence type="ECO:0000256" key="2">
    <source>
        <dbReference type="ARBA" id="ARBA00023002"/>
    </source>
</evidence>
<dbReference type="InterPro" id="IPR016162">
    <property type="entry name" value="Ald_DH_N"/>
</dbReference>
<organism evidence="6 7">
    <name type="scientific">Serratia liquefaciens</name>
    <dbReference type="NCBI Taxonomy" id="614"/>
    <lineage>
        <taxon>Bacteria</taxon>
        <taxon>Pseudomonadati</taxon>
        <taxon>Pseudomonadota</taxon>
        <taxon>Gammaproteobacteria</taxon>
        <taxon>Enterobacterales</taxon>
        <taxon>Yersiniaceae</taxon>
        <taxon>Serratia</taxon>
    </lineage>
</organism>
<dbReference type="InterPro" id="IPR050740">
    <property type="entry name" value="Aldehyde_DH_Superfamily"/>
</dbReference>
<keyword evidence="2 4" id="KW-0560">Oxidoreductase</keyword>
<dbReference type="GO" id="GO:0009450">
    <property type="term" value="P:gamma-aminobutyric acid catabolic process"/>
    <property type="evidence" value="ECO:0007669"/>
    <property type="project" value="InterPro"/>
</dbReference>
<dbReference type="EMBL" id="CP033893">
    <property type="protein sequence ID" value="QDL32059.1"/>
    <property type="molecule type" value="Genomic_DNA"/>
</dbReference>
<dbReference type="FunFam" id="3.40.605.10:FF:000005">
    <property type="entry name" value="Succinate-semialdehyde dehydrogenase I"/>
    <property type="match status" value="1"/>
</dbReference>
<dbReference type="InterPro" id="IPR016160">
    <property type="entry name" value="Ald_DH_CS_CYS"/>
</dbReference>
<dbReference type="PANTHER" id="PTHR43353:SF5">
    <property type="entry name" value="SUCCINATE-SEMIALDEHYDE DEHYDROGENASE, MITOCHONDRIAL"/>
    <property type="match status" value="1"/>
</dbReference>
<dbReference type="PROSITE" id="PS00070">
    <property type="entry name" value="ALDEHYDE_DEHYDR_CYS"/>
    <property type="match status" value="1"/>
</dbReference>
<dbReference type="RefSeq" id="WP_142815185.1">
    <property type="nucleotide sequence ID" value="NZ_CP033893.1"/>
</dbReference>
<dbReference type="AlphaFoldDB" id="A0A515CV68"/>
<evidence type="ECO:0000313" key="7">
    <source>
        <dbReference type="Proteomes" id="UP000317572"/>
    </source>
</evidence>
<accession>A0A515CV68</accession>
<evidence type="ECO:0000256" key="3">
    <source>
        <dbReference type="PROSITE-ProRule" id="PRU10007"/>
    </source>
</evidence>
<dbReference type="Gene3D" id="3.40.605.10">
    <property type="entry name" value="Aldehyde Dehydrogenase, Chain A, domain 1"/>
    <property type="match status" value="1"/>
</dbReference>
<dbReference type="CDD" id="cd07103">
    <property type="entry name" value="ALDH_F5_SSADH_GabD"/>
    <property type="match status" value="1"/>
</dbReference>
<protein>
    <submittedName>
        <fullName evidence="6">NAD-dependent succinate-semialdehyde dehydrogenase</fullName>
    </submittedName>
</protein>
<proteinExistence type="inferred from homology"/>
<feature type="active site" evidence="3">
    <location>
        <position position="252"/>
    </location>
</feature>
<dbReference type="Proteomes" id="UP000317572">
    <property type="component" value="Chromosome"/>
</dbReference>
<dbReference type="NCBIfam" id="TIGR01780">
    <property type="entry name" value="SSADH"/>
    <property type="match status" value="1"/>
</dbReference>
<evidence type="ECO:0000313" key="6">
    <source>
        <dbReference type="EMBL" id="QDL32059.1"/>
    </source>
</evidence>
<dbReference type="GO" id="GO:0004777">
    <property type="term" value="F:succinate-semialdehyde dehydrogenase (NAD+) activity"/>
    <property type="evidence" value="ECO:0007669"/>
    <property type="project" value="TreeGrafter"/>
</dbReference>
<dbReference type="InterPro" id="IPR010102">
    <property type="entry name" value="Succ_semiAld_DH"/>
</dbReference>
<evidence type="ECO:0000256" key="4">
    <source>
        <dbReference type="RuleBase" id="RU003345"/>
    </source>
</evidence>
<sequence length="483" mass="51450">MTSYSSLLRNGWYCDGQWRSAPRRYPVNNPASGETLADVAFAGAAETEAAIAAASAALPAWRALPAKARSQILQRWFQLIVAHQAPLAELMVAEQGKVLSEALGEVVYAASFIEWFAEQAKRAYGHTIPATQAGNQILTFKQPVGVIAAITPWNFPLAMLTRKLGPALAAGCTAVIKPANETPLSAFALIVLAEQAGVPPGVINAVSGDTPAIGTSLMASSQVRKVSFTGSTPVGKLLMRQAADTVKKLSLELGGNAPFIVFDDADLTAAVAGAMAAKFRNSGQTCVCVNRFYIQDGVYDRFIQLLTEATRALKVAPGMTAGAQQGPLIHLKAVEKVEAHLQDALSQGARLMCGGERHPLGGTFFQPTVLADANEQMRLAHEETFGPLAACFRFHTEEEVIRRANDTPFGLAAYLYTRDLARAFRVTRQLESGMVGINEGIISTEVAPFGGVKESGLGREGADVGLEEYLETQYVNLGQLGGE</sequence>
<feature type="domain" description="Aldehyde dehydrogenase" evidence="5">
    <location>
        <begin position="22"/>
        <end position="475"/>
    </location>
</feature>
<dbReference type="PROSITE" id="PS00687">
    <property type="entry name" value="ALDEHYDE_DEHYDR_GLU"/>
    <property type="match status" value="1"/>
</dbReference>
<dbReference type="Pfam" id="PF00171">
    <property type="entry name" value="Aldedh"/>
    <property type="match status" value="1"/>
</dbReference>
<dbReference type="PANTHER" id="PTHR43353">
    <property type="entry name" value="SUCCINATE-SEMIALDEHYDE DEHYDROGENASE, MITOCHONDRIAL"/>
    <property type="match status" value="1"/>
</dbReference>
<reference evidence="6 7" key="1">
    <citation type="submission" date="2018-11" db="EMBL/GenBank/DDBJ databases">
        <title>The first complete genome of Serratia liquefaciens isolated from metalophyte plant revel distinctness adaptive mechanisms in an extreme habitat.</title>
        <authorList>
            <person name="Caneschi W.L."/>
            <person name="Sanchez A.B."/>
            <person name="Felestrino E.B."/>
            <person name="Assis R.A.B."/>
            <person name="Lemes C.G.C."/>
            <person name="Cordeiro I.F."/>
            <person name="Fonseca N.P."/>
            <person name="Villa M."/>
            <person name="Vieira I.T."/>
            <person name="Moraes L.A."/>
            <person name="Kamino L.H.Y."/>
            <person name="do Carmo F."/>
            <person name="Garcia C.M."/>
            <person name="Almeida N.F."/>
            <person name="Silva R.S."/>
            <person name="Ferro J.A."/>
            <person name="Ferro M.I.T."/>
            <person name="Varani A.M."/>
            <person name="Ferreira R.M."/>
            <person name="dos Santos V.L."/>
            <person name="Silva U.C."/>
            <person name="Setubal J.C."/>
            <person name="Moreira L.M."/>
        </authorList>
    </citation>
    <scope>NUCLEOTIDE SEQUENCE [LARGE SCALE GENOMIC DNA]</scope>
    <source>
        <strain evidence="6 7">FG3</strain>
    </source>
</reference>
<dbReference type="InterPro" id="IPR016163">
    <property type="entry name" value="Ald_DH_C"/>
</dbReference>
<comment type="similarity">
    <text evidence="1 4">Belongs to the aldehyde dehydrogenase family.</text>
</comment>
<evidence type="ECO:0000259" key="5">
    <source>
        <dbReference type="Pfam" id="PF00171"/>
    </source>
</evidence>